<dbReference type="RefSeq" id="WP_149297423.1">
    <property type="nucleotide sequence ID" value="NZ_CP043473.1"/>
</dbReference>
<dbReference type="AlphaFoldDB" id="A0A5C1DLF4"/>
<accession>A0A5C1DLF4</accession>
<evidence type="ECO:0000313" key="2">
    <source>
        <dbReference type="Proteomes" id="UP000322079"/>
    </source>
</evidence>
<gene>
    <name evidence="1" type="ORF">FYK34_14055</name>
</gene>
<name>A0A5C1DLF4_9NEIS</name>
<evidence type="ECO:0000313" key="1">
    <source>
        <dbReference type="EMBL" id="QEL56608.1"/>
    </source>
</evidence>
<reference evidence="1 2" key="1">
    <citation type="submission" date="2019-08" db="EMBL/GenBank/DDBJ databases">
        <title>Chromobacterium paludis, a novel bacterium isolated from a Maryland marsh pond.</title>
        <authorList>
            <person name="Blackburn M.B."/>
            <person name="Gundersen-Rindal D.E."/>
        </authorList>
    </citation>
    <scope>NUCLEOTIDE SEQUENCE [LARGE SCALE GENOMIC DNA]</scope>
    <source>
        <strain evidence="2">IIBBL 257-1</strain>
    </source>
</reference>
<sequence length="110" mass="12458">MSIIFIIFIVLGIVAQLVRPRDRIVIYREPDYVVPLQRGQDTPARVAESHFIAINEHIQHAQAATLKSVRQYHALKAQAILDQLRQETQHMPFKVDGIDAAQTAINHLIG</sequence>
<keyword evidence="2" id="KW-1185">Reference proteome</keyword>
<protein>
    <submittedName>
        <fullName evidence="1">Uncharacterized protein</fullName>
    </submittedName>
</protein>
<dbReference type="EMBL" id="CP043473">
    <property type="protein sequence ID" value="QEL56608.1"/>
    <property type="molecule type" value="Genomic_DNA"/>
</dbReference>
<dbReference type="Proteomes" id="UP000322079">
    <property type="component" value="Chromosome"/>
</dbReference>
<organism evidence="1 2">
    <name type="scientific">Chromobacterium paludis</name>
    <dbReference type="NCBI Taxonomy" id="2605945"/>
    <lineage>
        <taxon>Bacteria</taxon>
        <taxon>Pseudomonadati</taxon>
        <taxon>Pseudomonadota</taxon>
        <taxon>Betaproteobacteria</taxon>
        <taxon>Neisseriales</taxon>
        <taxon>Chromobacteriaceae</taxon>
        <taxon>Chromobacterium</taxon>
    </lineage>
</organism>
<proteinExistence type="predicted"/>
<dbReference type="KEGG" id="chrm:FYK34_14055"/>